<dbReference type="AlphaFoldDB" id="A0A835LX82"/>
<organism evidence="4 5">
    <name type="scientific">Coptis chinensis</name>
    <dbReference type="NCBI Taxonomy" id="261450"/>
    <lineage>
        <taxon>Eukaryota</taxon>
        <taxon>Viridiplantae</taxon>
        <taxon>Streptophyta</taxon>
        <taxon>Embryophyta</taxon>
        <taxon>Tracheophyta</taxon>
        <taxon>Spermatophyta</taxon>
        <taxon>Magnoliopsida</taxon>
        <taxon>Ranunculales</taxon>
        <taxon>Ranunculaceae</taxon>
        <taxon>Coptidoideae</taxon>
        <taxon>Coptis</taxon>
    </lineage>
</organism>
<evidence type="ECO:0000313" key="4">
    <source>
        <dbReference type="EMBL" id="KAF9608362.1"/>
    </source>
</evidence>
<comment type="caution">
    <text evidence="4">The sequence shown here is derived from an EMBL/GenBank/DDBJ whole genome shotgun (WGS) entry which is preliminary data.</text>
</comment>
<evidence type="ECO:0000256" key="2">
    <source>
        <dbReference type="SAM" id="SignalP"/>
    </source>
</evidence>
<feature type="chain" id="PRO_5032298562" description="Core Histone H2A/H2B/H3 domain-containing protein" evidence="2">
    <location>
        <begin position="18"/>
        <end position="84"/>
    </location>
</feature>
<dbReference type="InterPro" id="IPR007125">
    <property type="entry name" value="H2A/H2B/H3"/>
</dbReference>
<dbReference type="PRINTS" id="PR00622">
    <property type="entry name" value="HISTONEH3"/>
</dbReference>
<reference evidence="4 5" key="1">
    <citation type="submission" date="2020-10" db="EMBL/GenBank/DDBJ databases">
        <title>The Coptis chinensis genome and diversification of protoberbering-type alkaloids.</title>
        <authorList>
            <person name="Wang B."/>
            <person name="Shu S."/>
            <person name="Song C."/>
            <person name="Liu Y."/>
        </authorList>
    </citation>
    <scope>NUCLEOTIDE SEQUENCE [LARGE SCALE GENOMIC DNA]</scope>
    <source>
        <strain evidence="4">HL-2020</strain>
        <tissue evidence="4">Leaf</tissue>
    </source>
</reference>
<dbReference type="Pfam" id="PF00125">
    <property type="entry name" value="Histone"/>
    <property type="match status" value="1"/>
</dbReference>
<dbReference type="SUPFAM" id="SSF47113">
    <property type="entry name" value="Histone-fold"/>
    <property type="match status" value="1"/>
</dbReference>
<sequence length="84" mass="9354">MLFWVFVLLPLGTKGFASCMLWRSLLWGGEAVSDLRFQSSVVAALQEAAEAYLVGLIEDTNLCAIHVLNFIWWGCQSSGIVKKF</sequence>
<dbReference type="GO" id="GO:0046982">
    <property type="term" value="F:protein heterodimerization activity"/>
    <property type="evidence" value="ECO:0007669"/>
    <property type="project" value="InterPro"/>
</dbReference>
<feature type="domain" description="Core Histone H2A/H2B/H3" evidence="3">
    <location>
        <begin position="32"/>
        <end position="66"/>
    </location>
</feature>
<evidence type="ECO:0000313" key="5">
    <source>
        <dbReference type="Proteomes" id="UP000631114"/>
    </source>
</evidence>
<dbReference type="InterPro" id="IPR009072">
    <property type="entry name" value="Histone-fold"/>
</dbReference>
<comment type="similarity">
    <text evidence="1">Belongs to the histone H3 family.</text>
</comment>
<accession>A0A835LX82</accession>
<dbReference type="PANTHER" id="PTHR11426">
    <property type="entry name" value="HISTONE H3"/>
    <property type="match status" value="1"/>
</dbReference>
<evidence type="ECO:0000256" key="1">
    <source>
        <dbReference type="ARBA" id="ARBA00010343"/>
    </source>
</evidence>
<dbReference type="InterPro" id="IPR000164">
    <property type="entry name" value="Histone_H3/CENP-A"/>
</dbReference>
<keyword evidence="2" id="KW-0732">Signal</keyword>
<dbReference type="Gene3D" id="1.10.20.10">
    <property type="entry name" value="Histone, subunit A"/>
    <property type="match status" value="1"/>
</dbReference>
<dbReference type="GO" id="GO:0000786">
    <property type="term" value="C:nucleosome"/>
    <property type="evidence" value="ECO:0007669"/>
    <property type="project" value="InterPro"/>
</dbReference>
<gene>
    <name evidence="4" type="ORF">IFM89_009481</name>
</gene>
<dbReference type="GO" id="GO:0003677">
    <property type="term" value="F:DNA binding"/>
    <property type="evidence" value="ECO:0007669"/>
    <property type="project" value="InterPro"/>
</dbReference>
<proteinExistence type="inferred from homology"/>
<name>A0A835LX82_9MAGN</name>
<dbReference type="OrthoDB" id="10515787at2759"/>
<protein>
    <recommendedName>
        <fullName evidence="3">Core Histone H2A/H2B/H3 domain-containing protein</fullName>
    </recommendedName>
</protein>
<dbReference type="EMBL" id="JADFTS010000004">
    <property type="protein sequence ID" value="KAF9608362.1"/>
    <property type="molecule type" value="Genomic_DNA"/>
</dbReference>
<dbReference type="GO" id="GO:0030527">
    <property type="term" value="F:structural constituent of chromatin"/>
    <property type="evidence" value="ECO:0007669"/>
    <property type="project" value="InterPro"/>
</dbReference>
<evidence type="ECO:0000259" key="3">
    <source>
        <dbReference type="Pfam" id="PF00125"/>
    </source>
</evidence>
<feature type="signal peptide" evidence="2">
    <location>
        <begin position="1"/>
        <end position="17"/>
    </location>
</feature>
<keyword evidence="5" id="KW-1185">Reference proteome</keyword>
<dbReference type="Proteomes" id="UP000631114">
    <property type="component" value="Unassembled WGS sequence"/>
</dbReference>